<dbReference type="Pfam" id="PF06545">
    <property type="entry name" value="AllG"/>
    <property type="match status" value="1"/>
</dbReference>
<dbReference type="InterPro" id="IPR024033">
    <property type="entry name" value="OXTCase_su_AllG_h-dom"/>
</dbReference>
<dbReference type="Gene3D" id="3.90.1700.10">
    <property type="entry name" value="v583 domain like"/>
    <property type="match status" value="1"/>
</dbReference>
<dbReference type="Gene3D" id="1.10.10.660">
    <property type="entry name" value="conserved protein of unknown function from Enterococcus faecalis V583"/>
    <property type="match status" value="1"/>
</dbReference>
<evidence type="ECO:0008006" key="3">
    <source>
        <dbReference type="Google" id="ProtNLM"/>
    </source>
</evidence>
<dbReference type="EMBL" id="NQYH01000011">
    <property type="protein sequence ID" value="RIY40085.1"/>
    <property type="molecule type" value="Genomic_DNA"/>
</dbReference>
<reference evidence="1 2" key="1">
    <citation type="submission" date="2017-08" db="EMBL/GenBank/DDBJ databases">
        <title>Pusillimonas indicus sp. nov., a member of the family Alcaligenaceae isolated from surface seawater.</title>
        <authorList>
            <person name="Li J."/>
        </authorList>
    </citation>
    <scope>NUCLEOTIDE SEQUENCE [LARGE SCALE GENOMIC DNA]</scope>
    <source>
        <strain evidence="1 2">L52-1-41</strain>
    </source>
</reference>
<dbReference type="OrthoDB" id="6193532at2"/>
<organism evidence="1 2">
    <name type="scientific">Neopusillimonas maritima</name>
    <dbReference type="NCBI Taxonomy" id="2026239"/>
    <lineage>
        <taxon>Bacteria</taxon>
        <taxon>Pseudomonadati</taxon>
        <taxon>Pseudomonadota</taxon>
        <taxon>Betaproteobacteria</taxon>
        <taxon>Burkholderiales</taxon>
        <taxon>Alcaligenaceae</taxon>
        <taxon>Neopusillimonas</taxon>
    </lineage>
</organism>
<dbReference type="Proteomes" id="UP000266206">
    <property type="component" value="Unassembled WGS sequence"/>
</dbReference>
<dbReference type="InterPro" id="IPR009499">
    <property type="entry name" value="AllG-like"/>
</dbReference>
<protein>
    <recommendedName>
        <fullName evidence="3">DUF1116 domain-containing protein</fullName>
    </recommendedName>
</protein>
<sequence>MSNTAQLTRMVRLSEALPNLPEQALFHAGPPYKDGPPDAVLNAAAQAAVMEGWATDTDAARGLLLQSPPAIKLLPAQDHGLVVPLAQVAGPSTWCVEVGNEALKVYSPVSEGPAPALRFGSIDPLCRDRAQNDCKQFADHINPLLENAPIHPEALMQQALQLGDDGHAIVSAGTKLWVNTLEKLPDATREKILTNAGFALTTWMAYCSWKLRTSSSTISAIGANGIEFGVKFKNANEWITVSAPPPSGPRFKPDHPAQALGAIGDSAVVDACGYGGQALKNAPTLLTEWKDYLPDDATTRPDHILCPESGCIDPARIQAARLAPIINLAILDRQGADTPIGRGHYCPPLSVFQQPS</sequence>
<name>A0A3A1YR06_9BURK</name>
<dbReference type="AlphaFoldDB" id="A0A3A1YR06"/>
<comment type="caution">
    <text evidence="1">The sequence shown here is derived from an EMBL/GenBank/DDBJ whole genome shotgun (WGS) entry which is preliminary data.</text>
</comment>
<dbReference type="Gene3D" id="3.90.1710.10">
    <property type="entry name" value="Enterococcus faecalis V583 domain"/>
    <property type="match status" value="1"/>
</dbReference>
<gene>
    <name evidence="1" type="ORF">CJP73_12115</name>
</gene>
<accession>A0A3A1YR06</accession>
<evidence type="ECO:0000313" key="1">
    <source>
        <dbReference type="EMBL" id="RIY40085.1"/>
    </source>
</evidence>
<proteinExistence type="predicted"/>
<evidence type="ECO:0000313" key="2">
    <source>
        <dbReference type="Proteomes" id="UP000266206"/>
    </source>
</evidence>
<dbReference type="RefSeq" id="WP_119516615.1">
    <property type="nucleotide sequence ID" value="NZ_NQYH01000011.1"/>
</dbReference>